<feature type="domain" description="Ig-like" evidence="7">
    <location>
        <begin position="37"/>
        <end position="195"/>
    </location>
</feature>
<dbReference type="InterPro" id="IPR007110">
    <property type="entry name" value="Ig-like_dom"/>
</dbReference>
<dbReference type="SMART" id="SM00408">
    <property type="entry name" value="IGc2"/>
    <property type="match status" value="2"/>
</dbReference>
<dbReference type="Pfam" id="PF07679">
    <property type="entry name" value="I-set"/>
    <property type="match status" value="1"/>
</dbReference>
<keyword evidence="5" id="KW-0393">Immunoglobulin domain</keyword>
<dbReference type="Ensembl" id="ENSACIT00000011460.1">
    <property type="protein sequence ID" value="ENSACIP00000011141.1"/>
    <property type="gene ID" value="ENSACIG00000008610.1"/>
</dbReference>
<evidence type="ECO:0000256" key="3">
    <source>
        <dbReference type="ARBA" id="ARBA00023157"/>
    </source>
</evidence>
<keyword evidence="6" id="KW-1133">Transmembrane helix</keyword>
<reference evidence="8" key="2">
    <citation type="submission" date="2025-09" db="UniProtKB">
        <authorList>
            <consortium name="Ensembl"/>
        </authorList>
    </citation>
    <scope>IDENTIFICATION</scope>
</reference>
<keyword evidence="2 6" id="KW-0472">Membrane</keyword>
<dbReference type="SMART" id="SM00409">
    <property type="entry name" value="IG"/>
    <property type="match status" value="2"/>
</dbReference>
<evidence type="ECO:0000313" key="8">
    <source>
        <dbReference type="Ensembl" id="ENSACIP00000011141.1"/>
    </source>
</evidence>
<feature type="transmembrane region" description="Helical" evidence="6">
    <location>
        <begin position="200"/>
        <end position="226"/>
    </location>
</feature>
<keyword evidence="6" id="KW-0812">Transmembrane</keyword>
<keyword evidence="4" id="KW-0325">Glycoprotein</keyword>
<evidence type="ECO:0000256" key="2">
    <source>
        <dbReference type="ARBA" id="ARBA00023136"/>
    </source>
</evidence>
<dbReference type="InterPro" id="IPR013783">
    <property type="entry name" value="Ig-like_fold"/>
</dbReference>
<dbReference type="SUPFAM" id="SSF48726">
    <property type="entry name" value="Immunoglobulin"/>
    <property type="match status" value="2"/>
</dbReference>
<dbReference type="Gene3D" id="2.60.40.10">
    <property type="entry name" value="Immunoglobulins"/>
    <property type="match status" value="2"/>
</dbReference>
<name>A0A3Q0RKU5_AMPCI</name>
<dbReference type="InterPro" id="IPR003599">
    <property type="entry name" value="Ig_sub"/>
</dbReference>
<dbReference type="InterPro" id="IPR036179">
    <property type="entry name" value="Ig-like_dom_sf"/>
</dbReference>
<evidence type="ECO:0000256" key="1">
    <source>
        <dbReference type="ARBA" id="ARBA00004479"/>
    </source>
</evidence>
<dbReference type="GO" id="GO:0016020">
    <property type="term" value="C:membrane"/>
    <property type="evidence" value="ECO:0007669"/>
    <property type="project" value="UniProtKB-SubCell"/>
</dbReference>
<accession>A0A3Q0RKU5</accession>
<dbReference type="Proteomes" id="UP000261340">
    <property type="component" value="Unplaced"/>
</dbReference>
<evidence type="ECO:0000256" key="4">
    <source>
        <dbReference type="ARBA" id="ARBA00023180"/>
    </source>
</evidence>
<organism evidence="8 9">
    <name type="scientific">Amphilophus citrinellus</name>
    <name type="common">Midas cichlid</name>
    <name type="synonym">Cichlasoma citrinellum</name>
    <dbReference type="NCBI Taxonomy" id="61819"/>
    <lineage>
        <taxon>Eukaryota</taxon>
        <taxon>Metazoa</taxon>
        <taxon>Chordata</taxon>
        <taxon>Craniata</taxon>
        <taxon>Vertebrata</taxon>
        <taxon>Euteleostomi</taxon>
        <taxon>Actinopterygii</taxon>
        <taxon>Neopterygii</taxon>
        <taxon>Teleostei</taxon>
        <taxon>Neoteleostei</taxon>
        <taxon>Acanthomorphata</taxon>
        <taxon>Ovalentaria</taxon>
        <taxon>Cichlomorphae</taxon>
        <taxon>Cichliformes</taxon>
        <taxon>Cichlidae</taxon>
        <taxon>New World cichlids</taxon>
        <taxon>Cichlasomatinae</taxon>
        <taxon>Heroini</taxon>
        <taxon>Amphilophus</taxon>
    </lineage>
</organism>
<dbReference type="GeneTree" id="ENSGT00940000159005"/>
<keyword evidence="9" id="KW-1185">Reference proteome</keyword>
<dbReference type="InterPro" id="IPR013098">
    <property type="entry name" value="Ig_I-set"/>
</dbReference>
<proteinExistence type="predicted"/>
<sequence length="270" mass="30655">RGTEMRCSNLYLCHFCSSTPLCSLFSFSFVFSFSDGPELRCPSTYTADEFTPYTLNCIAEGFPKPDTVWYKDNEEVDLPEKLTRRDAGQYVITASNNHSNVSVTVEIFVQCKSFIHTSSMTDCICCMAVFLKCASRGYPRLNYTWHYYQTANVMEENEDGVSLLKIHHANADNMGSYTCDAWNSKGNVSKTVRVTVIEDYLPLIAGFVAVTVIAISIIFLFIYSIYYKNTKMRQYSFENPKFNTHNGNVAHSNGDLQFPMTKLSKQHICA</sequence>
<dbReference type="PANTHER" id="PTHR11640">
    <property type="entry name" value="NEPHRIN"/>
    <property type="match status" value="1"/>
</dbReference>
<dbReference type="PANTHER" id="PTHR11640:SF160">
    <property type="entry name" value="PEROXIDASIN HOMOLOG"/>
    <property type="match status" value="1"/>
</dbReference>
<evidence type="ECO:0000256" key="5">
    <source>
        <dbReference type="ARBA" id="ARBA00023319"/>
    </source>
</evidence>
<evidence type="ECO:0000256" key="6">
    <source>
        <dbReference type="SAM" id="Phobius"/>
    </source>
</evidence>
<protein>
    <recommendedName>
        <fullName evidence="7">Ig-like domain-containing protein</fullName>
    </recommendedName>
</protein>
<dbReference type="InterPro" id="IPR003598">
    <property type="entry name" value="Ig_sub2"/>
</dbReference>
<evidence type="ECO:0000259" key="7">
    <source>
        <dbReference type="PROSITE" id="PS50835"/>
    </source>
</evidence>
<keyword evidence="3" id="KW-1015">Disulfide bond</keyword>
<dbReference type="InterPro" id="IPR051275">
    <property type="entry name" value="Cell_adhesion_signaling"/>
</dbReference>
<dbReference type="AlphaFoldDB" id="A0A3Q0RKU5"/>
<comment type="subcellular location">
    <subcellularLocation>
        <location evidence="1">Membrane</location>
        <topology evidence="1">Single-pass type I membrane protein</topology>
    </subcellularLocation>
</comment>
<dbReference type="PROSITE" id="PS50835">
    <property type="entry name" value="IG_LIKE"/>
    <property type="match status" value="1"/>
</dbReference>
<reference evidence="8" key="1">
    <citation type="submission" date="2025-08" db="UniProtKB">
        <authorList>
            <consortium name="Ensembl"/>
        </authorList>
    </citation>
    <scope>IDENTIFICATION</scope>
</reference>
<evidence type="ECO:0000313" key="9">
    <source>
        <dbReference type="Proteomes" id="UP000261340"/>
    </source>
</evidence>